<protein>
    <submittedName>
        <fullName evidence="1">Uncharacterized protein</fullName>
    </submittedName>
</protein>
<dbReference type="Proteomes" id="UP001272242">
    <property type="component" value="Unassembled WGS sequence"/>
</dbReference>
<reference evidence="2" key="1">
    <citation type="journal article" date="2023" name="Mar. Drugs">
        <title>Gemmata algarum, a Novel Planctomycete Isolated from an Algal Mat, Displays Antimicrobial Activity.</title>
        <authorList>
            <person name="Kumar G."/>
            <person name="Kallscheuer N."/>
            <person name="Kashif M."/>
            <person name="Ahamad S."/>
            <person name="Jagadeeshwari U."/>
            <person name="Pannikurungottu S."/>
            <person name="Haufschild T."/>
            <person name="Kabuu M."/>
            <person name="Sasikala C."/>
            <person name="Jogler C."/>
            <person name="Ramana C."/>
        </authorList>
    </citation>
    <scope>NUCLEOTIDE SEQUENCE [LARGE SCALE GENOMIC DNA]</scope>
    <source>
        <strain evidence="2">JC673</strain>
    </source>
</reference>
<keyword evidence="2" id="KW-1185">Reference proteome</keyword>
<name>A0ABU5FAX1_9BACT</name>
<dbReference type="RefSeq" id="WP_320689740.1">
    <property type="nucleotide sequence ID" value="NZ_JAXBLV010000244.1"/>
</dbReference>
<evidence type="ECO:0000313" key="2">
    <source>
        <dbReference type="Proteomes" id="UP001272242"/>
    </source>
</evidence>
<sequence length="85" mass="9509">MSDSSHLLDLTSQAAAVQRLLRGRSEPDKLEWVAARGRLERVATAFLNARPTYRFVSTVGMECVFFINGDEFVFIGGHTTFTVNE</sequence>
<dbReference type="EMBL" id="JAXBLV010000244">
    <property type="protein sequence ID" value="MDY3563563.1"/>
    <property type="molecule type" value="Genomic_DNA"/>
</dbReference>
<gene>
    <name evidence="1" type="ORF">R5W23_005177</name>
</gene>
<evidence type="ECO:0000313" key="1">
    <source>
        <dbReference type="EMBL" id="MDY3563563.1"/>
    </source>
</evidence>
<organism evidence="1 2">
    <name type="scientific">Gemmata algarum</name>
    <dbReference type="NCBI Taxonomy" id="2975278"/>
    <lineage>
        <taxon>Bacteria</taxon>
        <taxon>Pseudomonadati</taxon>
        <taxon>Planctomycetota</taxon>
        <taxon>Planctomycetia</taxon>
        <taxon>Gemmatales</taxon>
        <taxon>Gemmataceae</taxon>
        <taxon>Gemmata</taxon>
    </lineage>
</organism>
<proteinExistence type="predicted"/>
<comment type="caution">
    <text evidence="1">The sequence shown here is derived from an EMBL/GenBank/DDBJ whole genome shotgun (WGS) entry which is preliminary data.</text>
</comment>
<accession>A0ABU5FAX1</accession>